<sequence length="724" mass="81650">MTASDYDSEGGRIAKDHATTMTWEAACGVDVTGWVKTNKLILSYGIVSTKHTPTAASFTLQWRNVTDAGSFTNLVSGSGELRTGVSAGLLVNNDPIGDSAGCESGTLDSESHEIDTESPYTTASVTGTQNNGIEFQFLIDMSNALDNKQYEFRLYDETQGSALSTTLAAQVTTEAGVLSARESRTLTREVQVWDRESRTLTREAQWFDKESRTLSRSVIIVDKVSRTLALIVQVYDRESRPLTRTVQVWDQESRTLVRTAQISDRESRTLTRNVILTDKESRTLTRTVVITVRESRTLTRTAQIMNQVSRTLTRSVILASKESRTLARTVLAPSKESRTLTRTVQQTDRESRALTRTAQISDRVSRTLTRSVILTDKESRTLTRTVKQVTRESRTLVRTAQITDRISRTLTRSAILTDRKSRTLALIIQQFAREPRALTRVVRIIARESRTLTRSVRITVRESRTLALTVQAFNRESRALTRSVLTPVKESRTLTRIVQATAQESRTLTRTVQQTARESRAIALIVQSFAQESRSLTRSVDIGSISARESRTLTRFVIRPDIRIGKVFTNYTNLLIELRKLMLDFVIEPKTVQLSDELTKIEMERFEFTDVFIGNEKLGAVHPYCVIDFDSVGAQYYTIGTTPGHNIPIKIMIFEKFNPDTEFIEKIRIFSYFNEIFINSVPRTLLNGTIDLITTPPEMIFISEAKPGVSAFKITLTVRKHRVA</sequence>
<accession>A0A0F9U4L7</accession>
<feature type="region of interest" description="Disordered" evidence="1">
    <location>
        <begin position="102"/>
        <end position="127"/>
    </location>
</feature>
<dbReference type="AlphaFoldDB" id="A0A0F9U4L7"/>
<dbReference type="EMBL" id="LAZR01000146">
    <property type="protein sequence ID" value="KKN86544.1"/>
    <property type="molecule type" value="Genomic_DNA"/>
</dbReference>
<comment type="caution">
    <text evidence="2">The sequence shown here is derived from an EMBL/GenBank/DDBJ whole genome shotgun (WGS) entry which is preliminary data.</text>
</comment>
<feature type="compositionally biased region" description="Polar residues" evidence="1">
    <location>
        <begin position="118"/>
        <end position="127"/>
    </location>
</feature>
<evidence type="ECO:0000313" key="2">
    <source>
        <dbReference type="EMBL" id="KKN86544.1"/>
    </source>
</evidence>
<gene>
    <name evidence="2" type="ORF">LCGC14_0267200</name>
</gene>
<reference evidence="2" key="1">
    <citation type="journal article" date="2015" name="Nature">
        <title>Complex archaea that bridge the gap between prokaryotes and eukaryotes.</title>
        <authorList>
            <person name="Spang A."/>
            <person name="Saw J.H."/>
            <person name="Jorgensen S.L."/>
            <person name="Zaremba-Niedzwiedzka K."/>
            <person name="Martijn J."/>
            <person name="Lind A.E."/>
            <person name="van Eijk R."/>
            <person name="Schleper C."/>
            <person name="Guy L."/>
            <person name="Ettema T.J."/>
        </authorList>
    </citation>
    <scope>NUCLEOTIDE SEQUENCE</scope>
</reference>
<organism evidence="2">
    <name type="scientific">marine sediment metagenome</name>
    <dbReference type="NCBI Taxonomy" id="412755"/>
    <lineage>
        <taxon>unclassified sequences</taxon>
        <taxon>metagenomes</taxon>
        <taxon>ecological metagenomes</taxon>
    </lineage>
</organism>
<name>A0A0F9U4L7_9ZZZZ</name>
<evidence type="ECO:0000256" key="1">
    <source>
        <dbReference type="SAM" id="MobiDB-lite"/>
    </source>
</evidence>
<proteinExistence type="predicted"/>
<protein>
    <submittedName>
        <fullName evidence="2">Uncharacterized protein</fullName>
    </submittedName>
</protein>